<dbReference type="SUPFAM" id="SSF88713">
    <property type="entry name" value="Glycoside hydrolase/deacetylase"/>
    <property type="match status" value="1"/>
</dbReference>
<evidence type="ECO:0000313" key="14">
    <source>
        <dbReference type="Proteomes" id="UP000801492"/>
    </source>
</evidence>
<dbReference type="InterPro" id="IPR011682">
    <property type="entry name" value="Glyco_hydro_38_C"/>
</dbReference>
<evidence type="ECO:0000256" key="9">
    <source>
        <dbReference type="ARBA" id="ARBA00023180"/>
    </source>
</evidence>
<dbReference type="Gene3D" id="3.20.110.10">
    <property type="entry name" value="Glycoside hydrolase 38, N terminal domain"/>
    <property type="match status" value="1"/>
</dbReference>
<dbReference type="SUPFAM" id="SSF74650">
    <property type="entry name" value="Galactose mutarotase-like"/>
    <property type="match status" value="1"/>
</dbReference>
<evidence type="ECO:0000256" key="11">
    <source>
        <dbReference type="RuleBase" id="RU361199"/>
    </source>
</evidence>
<dbReference type="OrthoDB" id="2016903at2759"/>
<dbReference type="InterPro" id="IPR048534">
    <property type="entry name" value="Man2a1-like_dom"/>
</dbReference>
<name>A0A8K0D6K1_IGNLU</name>
<dbReference type="AlphaFoldDB" id="A0A8K0D6K1"/>
<dbReference type="FunFam" id="1.20.1270.50:FF:000003">
    <property type="entry name" value="Alpha-mannosidase"/>
    <property type="match status" value="1"/>
</dbReference>
<comment type="similarity">
    <text evidence="2 11">Belongs to the glycosyl hydrolase 38 family.</text>
</comment>
<keyword evidence="4 11" id="KW-0479">Metal-binding</keyword>
<dbReference type="Gene3D" id="2.70.98.30">
    <property type="entry name" value="Golgi alpha-mannosidase II, domain 4"/>
    <property type="match status" value="1"/>
</dbReference>
<dbReference type="CDD" id="cd10810">
    <property type="entry name" value="GH38N_AMII_LAM_like"/>
    <property type="match status" value="1"/>
</dbReference>
<dbReference type="Pfam" id="PF01074">
    <property type="entry name" value="Glyco_hydro_38N"/>
    <property type="match status" value="1"/>
</dbReference>
<dbReference type="InterPro" id="IPR028995">
    <property type="entry name" value="Glyco_hydro_57/38_cen_sf"/>
</dbReference>
<feature type="domain" description="Glycoside hydrolase family 38 central" evidence="12">
    <location>
        <begin position="370"/>
        <end position="445"/>
    </location>
</feature>
<dbReference type="InterPro" id="IPR000602">
    <property type="entry name" value="Glyco_hydro_38_N"/>
</dbReference>
<dbReference type="SUPFAM" id="SSF88688">
    <property type="entry name" value="Families 57/38 glycoside transferase middle domain"/>
    <property type="match status" value="1"/>
</dbReference>
<keyword evidence="8" id="KW-1015">Disulfide bond</keyword>
<dbReference type="EMBL" id="VTPC01004060">
    <property type="protein sequence ID" value="KAF2897558.1"/>
    <property type="molecule type" value="Genomic_DNA"/>
</dbReference>
<keyword evidence="9" id="KW-0325">Glycoprotein</keyword>
<evidence type="ECO:0000256" key="1">
    <source>
        <dbReference type="ARBA" id="ARBA00000365"/>
    </source>
</evidence>
<dbReference type="InterPro" id="IPR011330">
    <property type="entry name" value="Glyco_hydro/deAcase_b/a-brl"/>
</dbReference>
<dbReference type="GO" id="GO:0046872">
    <property type="term" value="F:metal ion binding"/>
    <property type="evidence" value="ECO:0007669"/>
    <property type="project" value="UniProtKB-KW"/>
</dbReference>
<dbReference type="PANTHER" id="PTHR11607:SF3">
    <property type="entry name" value="LYSOSOMAL ALPHA-MANNOSIDASE"/>
    <property type="match status" value="1"/>
</dbReference>
<dbReference type="Gene3D" id="1.20.1270.50">
    <property type="entry name" value="Glycoside hydrolase family 38, central domain"/>
    <property type="match status" value="2"/>
</dbReference>
<dbReference type="InterPro" id="IPR037094">
    <property type="entry name" value="Glyco_hydro_38_cen_sf"/>
</dbReference>
<feature type="signal peptide" evidence="11">
    <location>
        <begin position="1"/>
        <end position="18"/>
    </location>
</feature>
<dbReference type="FunFam" id="2.60.40.1180:FF:000018">
    <property type="entry name" value="Alpha-mannosidase"/>
    <property type="match status" value="1"/>
</dbReference>
<keyword evidence="5 11" id="KW-0732">Signal</keyword>
<dbReference type="Pfam" id="PF17677">
    <property type="entry name" value="Glyco_hydro38C2"/>
    <property type="match status" value="1"/>
</dbReference>
<proteinExistence type="inferred from homology"/>
<dbReference type="Gene3D" id="2.60.40.1180">
    <property type="entry name" value="Golgi alpha-mannosidase II"/>
    <property type="match status" value="1"/>
</dbReference>
<comment type="caution">
    <text evidence="13">The sequence shown here is derived from an EMBL/GenBank/DDBJ whole genome shotgun (WGS) entry which is preliminary data.</text>
</comment>
<dbReference type="GO" id="GO:0004559">
    <property type="term" value="F:alpha-mannosidase activity"/>
    <property type="evidence" value="ECO:0007669"/>
    <property type="project" value="UniProtKB-EC"/>
</dbReference>
<comment type="catalytic activity">
    <reaction evidence="1">
        <text>Hydrolysis of terminal, non-reducing alpha-D-mannose residues in alpha-D-mannosides.</text>
        <dbReference type="EC" id="3.2.1.24"/>
    </reaction>
</comment>
<dbReference type="InterPro" id="IPR041147">
    <property type="entry name" value="GH38_C"/>
</dbReference>
<evidence type="ECO:0000256" key="5">
    <source>
        <dbReference type="ARBA" id="ARBA00022729"/>
    </source>
</evidence>
<dbReference type="InterPro" id="IPR013780">
    <property type="entry name" value="Glyco_hydro_b"/>
</dbReference>
<dbReference type="Pfam" id="PF21260">
    <property type="entry name" value="Laman-like_dom"/>
    <property type="match status" value="1"/>
</dbReference>
<dbReference type="EC" id="3.2.1.-" evidence="11"/>
<evidence type="ECO:0000259" key="12">
    <source>
        <dbReference type="SMART" id="SM00872"/>
    </source>
</evidence>
<dbReference type="GO" id="GO:0006013">
    <property type="term" value="P:mannose metabolic process"/>
    <property type="evidence" value="ECO:0007669"/>
    <property type="project" value="InterPro"/>
</dbReference>
<evidence type="ECO:0000256" key="2">
    <source>
        <dbReference type="ARBA" id="ARBA00009792"/>
    </source>
</evidence>
<dbReference type="GO" id="GO:0030246">
    <property type="term" value="F:carbohydrate binding"/>
    <property type="evidence" value="ECO:0007669"/>
    <property type="project" value="InterPro"/>
</dbReference>
<dbReference type="PANTHER" id="PTHR11607">
    <property type="entry name" value="ALPHA-MANNOSIDASE"/>
    <property type="match status" value="1"/>
</dbReference>
<keyword evidence="7 11" id="KW-0862">Zinc</keyword>
<dbReference type="InterPro" id="IPR027291">
    <property type="entry name" value="Glyco_hydro_38_N_sf"/>
</dbReference>
<dbReference type="Pfam" id="PF07748">
    <property type="entry name" value="Glyco_hydro_38C"/>
    <property type="match status" value="1"/>
</dbReference>
<dbReference type="SMART" id="SM00872">
    <property type="entry name" value="Alpha-mann_mid"/>
    <property type="match status" value="1"/>
</dbReference>
<dbReference type="Proteomes" id="UP000801492">
    <property type="component" value="Unassembled WGS sequence"/>
</dbReference>
<comment type="cofactor">
    <cofactor evidence="11">
        <name>Zn(2+)</name>
        <dbReference type="ChEBI" id="CHEBI:29105"/>
    </cofactor>
    <text evidence="11">Binds 1 zinc ion per subunit.</text>
</comment>
<dbReference type="FunFam" id="1.20.1270.50:FF:000002">
    <property type="entry name" value="Alpha-mannosidase"/>
    <property type="match status" value="1"/>
</dbReference>
<keyword evidence="6 11" id="KW-0378">Hydrolase</keyword>
<evidence type="ECO:0000256" key="6">
    <source>
        <dbReference type="ARBA" id="ARBA00022801"/>
    </source>
</evidence>
<evidence type="ECO:0000313" key="13">
    <source>
        <dbReference type="EMBL" id="KAF2897558.1"/>
    </source>
</evidence>
<dbReference type="GO" id="GO:0005764">
    <property type="term" value="C:lysosome"/>
    <property type="evidence" value="ECO:0007669"/>
    <property type="project" value="TreeGrafter"/>
</dbReference>
<dbReference type="InterPro" id="IPR015341">
    <property type="entry name" value="Glyco_hydro_38_cen"/>
</dbReference>
<evidence type="ECO:0000256" key="7">
    <source>
        <dbReference type="ARBA" id="ARBA00022833"/>
    </source>
</evidence>
<organism evidence="13 14">
    <name type="scientific">Ignelater luminosus</name>
    <name type="common">Cucubano</name>
    <name type="synonym">Pyrophorus luminosus</name>
    <dbReference type="NCBI Taxonomy" id="2038154"/>
    <lineage>
        <taxon>Eukaryota</taxon>
        <taxon>Metazoa</taxon>
        <taxon>Ecdysozoa</taxon>
        <taxon>Arthropoda</taxon>
        <taxon>Hexapoda</taxon>
        <taxon>Insecta</taxon>
        <taxon>Pterygota</taxon>
        <taxon>Neoptera</taxon>
        <taxon>Endopterygota</taxon>
        <taxon>Coleoptera</taxon>
        <taxon>Polyphaga</taxon>
        <taxon>Elateriformia</taxon>
        <taxon>Elateroidea</taxon>
        <taxon>Elateridae</taxon>
        <taxon>Agrypninae</taxon>
        <taxon>Pyrophorini</taxon>
        <taxon>Ignelater</taxon>
    </lineage>
</organism>
<dbReference type="Gene3D" id="2.60.40.1360">
    <property type="match status" value="1"/>
</dbReference>
<accession>A0A8K0D6K1</accession>
<evidence type="ECO:0000256" key="3">
    <source>
        <dbReference type="ARBA" id="ARBA00012752"/>
    </source>
</evidence>
<sequence length="1052" mass="120947">MLIRIFTYFLTFTTICQAVPPNIIEKAEQSNCGYESCHPIKEGFINVHLVPHTHDDVGWLKTVDQYYYGSNSRIQMAGVQYILDSVLDELRKDPDRRFIYVETSYLWKWWKQQHDIVKHQFKKYILNGQLEIIGGGWSMNDEATTHYQSIIDQFTWGLRRLNDTFGKCGRPKVGWQIDPFGHSREMASIFSQLGFDGLLLGRIDYQDKSLRFSTKTPEMIWQGSDNLNASEIFTSVMFNTYSPPPGFCFDILCSDDPIIDDKKSPDYNVDKRIAQFLEYVKNMTKVYATNNVIVTMGEDFNYQDAHTWFKNIDKLILYTNKLQDTGSKYNLLYSTPSCYLKAVYEEARKDNISFPVKTDDFFPYASDPHAYWTGYFTSKPTIKRYERLGNNFLQVCKQLYALTDLGPEDWADLNAMREAMGVMQHHDAITGTEKEHVAHDYARLLSAGFDECRFTTATALSKIVTKKQKSTKLLNRDPAPAIPFSTCLLANISQCEYTENSNSFIVTVYNPLSRPVNHYVRLPVVEQHYKVSDPNGKDLPIQMVPIPDSIKKIPGRQSNAMYEIIFLASDLPPLGFKSYYVMKSSGSNLNTQSEGDVNIEIDQNTGLISKVTMNGKTIPLEQNFFYYRGTVGNNARPENRSSGAYIFRPNGTDIYKISWKSSYQIFKGDLVSEVHQTFNDWVSQIIRIYNGENFVEFDWVVGPIPTGESGKEVISLYTTNLKSESTFYTDSNGRELLKRVRNFRPTWKLSLTEPISSNYYPVTSKILIRDPNQDVEVAVLTDRAQGGSSLNDGEIELMIHRNCLHDDGFGVDEPLYEKAFNAGLVARGSHYLVVGPYLNNTGAKTLAAQERDLAQRKLLAAWTFLSPTNGLSFAEYKAKYAMEYSGLTKSLPDNVQILTLEPWYGMNFLLRLEHVLERNEDPNLSKPVTVNLKGLFTPFQIVSLRETTLGANEWLNENSRLKFKAGQKLETMVRSNETLRNDPLWYDGYRKWIRSQHESNDINLRRQNSNTIFKQQENFASNDEFSVTLDPMQIRTFIIDIQKNYEKYVLWE</sequence>
<feature type="chain" id="PRO_5035487325" description="Alpha-mannosidase" evidence="11">
    <location>
        <begin position="19"/>
        <end position="1052"/>
    </location>
</feature>
<reference evidence="13" key="1">
    <citation type="submission" date="2019-08" db="EMBL/GenBank/DDBJ databases">
        <title>The genome of the North American firefly Photinus pyralis.</title>
        <authorList>
            <consortium name="Photinus pyralis genome working group"/>
            <person name="Fallon T.R."/>
            <person name="Sander Lower S.E."/>
            <person name="Weng J.-K."/>
        </authorList>
    </citation>
    <scope>NUCLEOTIDE SEQUENCE</scope>
    <source>
        <strain evidence="13">TRF0915ILg1</strain>
        <tissue evidence="13">Whole body</tissue>
    </source>
</reference>
<keyword evidence="14" id="KW-1185">Reference proteome</keyword>
<dbReference type="Pfam" id="PF09261">
    <property type="entry name" value="Alpha-mann_mid"/>
    <property type="match status" value="1"/>
</dbReference>
<keyword evidence="10 11" id="KW-0326">Glycosidase</keyword>
<evidence type="ECO:0000256" key="4">
    <source>
        <dbReference type="ARBA" id="ARBA00022723"/>
    </source>
</evidence>
<dbReference type="InterPro" id="IPR011013">
    <property type="entry name" value="Gal_mutarotase_sf_dom"/>
</dbReference>
<gene>
    <name evidence="13" type="ORF">ILUMI_08618</name>
</gene>
<dbReference type="FunFam" id="3.20.110.10:FF:000001">
    <property type="entry name" value="Alpha-mannosidase"/>
    <property type="match status" value="1"/>
</dbReference>
<protein>
    <recommendedName>
        <fullName evidence="3 11">Alpha-mannosidase</fullName>
        <ecNumber evidence="11">3.2.1.-</ecNumber>
    </recommendedName>
</protein>
<evidence type="ECO:0000256" key="10">
    <source>
        <dbReference type="ARBA" id="ARBA00023295"/>
    </source>
</evidence>
<evidence type="ECO:0000256" key="8">
    <source>
        <dbReference type="ARBA" id="ARBA00023157"/>
    </source>
</evidence>
<dbReference type="InterPro" id="IPR050843">
    <property type="entry name" value="Glycosyl_Hydrlase_38"/>
</dbReference>
<dbReference type="FunFam" id="2.70.98.30:FF:000003">
    <property type="entry name" value="Alpha-mannosidase"/>
    <property type="match status" value="1"/>
</dbReference>